<gene>
    <name evidence="1" type="ORF">JM126</name>
</gene>
<dbReference type="Proteomes" id="UP000133219">
    <property type="component" value="Segment"/>
</dbReference>
<evidence type="ECO:0000313" key="2">
    <source>
        <dbReference type="EMBL" id="AEW87821.1"/>
    </source>
</evidence>
<name>G9JMD4_9GAMA</name>
<evidence type="ECO:0000313" key="4">
    <source>
        <dbReference type="Proteomes" id="UP000133219"/>
    </source>
</evidence>
<dbReference type="RefSeq" id="YP_238429.1">
    <property type="nucleotide sequence ID" value="NC_007016.1"/>
</dbReference>
<proteinExistence type="predicted"/>
<dbReference type="EMBL" id="JN885137">
    <property type="protein sequence ID" value="AEW87821.1"/>
    <property type="molecule type" value="Genomic_DNA"/>
</dbReference>
<dbReference type="KEGG" id="vg:3416497"/>
<accession>G9JMD4</accession>
<sequence>MILIIILSIAWRAAASRTARPFRLSEMFGRCCEGASYLINCSIFLSREEKSWSDIRSLNAENGVSASRTICSRNAPSVSSVAFVYVNSGLIGGLSNTSSNDGVADGEYRGDISSSIQITSADIASSCARLRGAPSSSDDASSESEYR</sequence>
<evidence type="ECO:0000313" key="3">
    <source>
        <dbReference type="Proteomes" id="UP000124292"/>
    </source>
</evidence>
<dbReference type="EMBL" id="JN885136">
    <property type="protein sequence ID" value="AEW87651.1"/>
    <property type="molecule type" value="Genomic_DNA"/>
</dbReference>
<reference evidence="3 4" key="1">
    <citation type="journal article" date="2013" name="J. Virol.">
        <title>Genomic characterization of Japanese macaque rhadinovirus, a novel herpesvirus isolated from a nonhuman primate with a spontaneous inflammatory demyelinating disease.</title>
        <authorList>
            <person name="Estep R.D."/>
            <person name="Hansen S.G."/>
            <person name="Rogers K.S."/>
            <person name="Axthelm M.K."/>
            <person name="Wong S.W."/>
        </authorList>
    </citation>
    <scope>NUCLEOTIDE SEQUENCE [LARGE SCALE GENOMIC DNA]</scope>
    <source>
        <strain evidence="2">12E2</strain>
        <strain evidence="1">3A1</strain>
    </source>
</reference>
<evidence type="ECO:0000313" key="1">
    <source>
        <dbReference type="EMBL" id="AEW87651.1"/>
    </source>
</evidence>
<organism evidence="1 4">
    <name type="scientific">Macaca fuscata rhadinovirus</name>
    <dbReference type="NCBI Taxonomy" id="272551"/>
    <lineage>
        <taxon>Viruses</taxon>
        <taxon>Duplodnaviria</taxon>
        <taxon>Heunggongvirae</taxon>
        <taxon>Peploviricota</taxon>
        <taxon>Herviviricetes</taxon>
        <taxon>Herpesvirales</taxon>
        <taxon>Orthoherpesviridae</taxon>
        <taxon>Gammaherpesvirinae</taxon>
        <taxon>Rhadinovirus</taxon>
        <taxon>Rhadinovirus macacinegamma11</taxon>
        <taxon>macacine gammaherpesvirus 11</taxon>
    </lineage>
</organism>
<dbReference type="Proteomes" id="UP000124292">
    <property type="component" value="Genome"/>
</dbReference>
<protein>
    <submittedName>
        <fullName evidence="1">JM126</fullName>
    </submittedName>
</protein>
<dbReference type="GeneID" id="3416497"/>